<name>A0AAV6NPY3_9ROSI</name>
<proteinExistence type="predicted"/>
<keyword evidence="3" id="KW-1185">Reference proteome</keyword>
<feature type="compositionally biased region" description="Polar residues" evidence="1">
    <location>
        <begin position="1"/>
        <end position="10"/>
    </location>
</feature>
<evidence type="ECO:0000313" key="2">
    <source>
        <dbReference type="EMBL" id="KAG6601377.1"/>
    </source>
</evidence>
<reference evidence="2 3" key="1">
    <citation type="journal article" date="2021" name="Hortic Res">
        <title>The domestication of Cucurbita argyrosperma as revealed by the genome of its wild relative.</title>
        <authorList>
            <person name="Barrera-Redondo J."/>
            <person name="Sanchez-de la Vega G."/>
            <person name="Aguirre-Liguori J.A."/>
            <person name="Castellanos-Morales G."/>
            <person name="Gutierrez-Guerrero Y.T."/>
            <person name="Aguirre-Dugua X."/>
            <person name="Aguirre-Planter E."/>
            <person name="Tenaillon M.I."/>
            <person name="Lira-Saade R."/>
            <person name="Eguiarte L.E."/>
        </authorList>
    </citation>
    <scope>NUCLEOTIDE SEQUENCE [LARGE SCALE GENOMIC DNA]</scope>
    <source>
        <strain evidence="2">JBR-2021</strain>
    </source>
</reference>
<sequence length="139" mass="15349">MAPRKSISSCKNRKIRGPSVFSDSEIEPRRNTASSSKRRLRLPRQHTSGGGGASSTSCSDDKISRRLRHQRHQTLLEWKTMGSQAAAAAAEPLLCLQLSDRRHLRGKSETVRIGGGGSDGRVRVYRDLQIDEALLISVK</sequence>
<dbReference type="Proteomes" id="UP000685013">
    <property type="component" value="Chromosome 4"/>
</dbReference>
<evidence type="ECO:0000313" key="3">
    <source>
        <dbReference type="Proteomes" id="UP000685013"/>
    </source>
</evidence>
<feature type="non-terminal residue" evidence="2">
    <location>
        <position position="1"/>
    </location>
</feature>
<gene>
    <name evidence="2" type="ORF">SDJN03_06610</name>
</gene>
<organism evidence="2 3">
    <name type="scientific">Cucurbita argyrosperma subsp. sororia</name>
    <dbReference type="NCBI Taxonomy" id="37648"/>
    <lineage>
        <taxon>Eukaryota</taxon>
        <taxon>Viridiplantae</taxon>
        <taxon>Streptophyta</taxon>
        <taxon>Embryophyta</taxon>
        <taxon>Tracheophyta</taxon>
        <taxon>Spermatophyta</taxon>
        <taxon>Magnoliopsida</taxon>
        <taxon>eudicotyledons</taxon>
        <taxon>Gunneridae</taxon>
        <taxon>Pentapetalae</taxon>
        <taxon>rosids</taxon>
        <taxon>fabids</taxon>
        <taxon>Cucurbitales</taxon>
        <taxon>Cucurbitaceae</taxon>
        <taxon>Cucurbiteae</taxon>
        <taxon>Cucurbita</taxon>
    </lineage>
</organism>
<protein>
    <submittedName>
        <fullName evidence="2">Uncharacterized protein</fullName>
    </submittedName>
</protein>
<dbReference type="EMBL" id="JAGKQH010000004">
    <property type="protein sequence ID" value="KAG6601377.1"/>
    <property type="molecule type" value="Genomic_DNA"/>
</dbReference>
<comment type="caution">
    <text evidence="2">The sequence shown here is derived from an EMBL/GenBank/DDBJ whole genome shotgun (WGS) entry which is preliminary data.</text>
</comment>
<accession>A0AAV6NPY3</accession>
<evidence type="ECO:0000256" key="1">
    <source>
        <dbReference type="SAM" id="MobiDB-lite"/>
    </source>
</evidence>
<feature type="region of interest" description="Disordered" evidence="1">
    <location>
        <begin position="1"/>
        <end position="66"/>
    </location>
</feature>
<dbReference type="AlphaFoldDB" id="A0AAV6NPY3"/>